<gene>
    <name evidence="1" type="ORF">MKW98_018471</name>
</gene>
<dbReference type="Proteomes" id="UP001202328">
    <property type="component" value="Unassembled WGS sequence"/>
</dbReference>
<reference evidence="1" key="1">
    <citation type="submission" date="2022-04" db="EMBL/GenBank/DDBJ databases">
        <title>A functionally conserved STORR gene fusion in Papaver species that diverged 16.8 million years ago.</title>
        <authorList>
            <person name="Catania T."/>
        </authorList>
    </citation>
    <scope>NUCLEOTIDE SEQUENCE</scope>
    <source>
        <strain evidence="1">S-188037</strain>
    </source>
</reference>
<dbReference type="AlphaFoldDB" id="A0AAD4TFY2"/>
<evidence type="ECO:0000313" key="1">
    <source>
        <dbReference type="EMBL" id="KAI3955370.1"/>
    </source>
</evidence>
<evidence type="ECO:0000313" key="2">
    <source>
        <dbReference type="Proteomes" id="UP001202328"/>
    </source>
</evidence>
<dbReference type="EMBL" id="JAJJMB010001752">
    <property type="protein sequence ID" value="KAI3955370.1"/>
    <property type="molecule type" value="Genomic_DNA"/>
</dbReference>
<organism evidence="1 2">
    <name type="scientific">Papaver atlanticum</name>
    <dbReference type="NCBI Taxonomy" id="357466"/>
    <lineage>
        <taxon>Eukaryota</taxon>
        <taxon>Viridiplantae</taxon>
        <taxon>Streptophyta</taxon>
        <taxon>Embryophyta</taxon>
        <taxon>Tracheophyta</taxon>
        <taxon>Spermatophyta</taxon>
        <taxon>Magnoliopsida</taxon>
        <taxon>Ranunculales</taxon>
        <taxon>Papaveraceae</taxon>
        <taxon>Papaveroideae</taxon>
        <taxon>Papaver</taxon>
    </lineage>
</organism>
<name>A0AAD4TFY2_9MAGN</name>
<keyword evidence="2" id="KW-1185">Reference proteome</keyword>
<protein>
    <submittedName>
        <fullName evidence="1">Uncharacterized protein</fullName>
    </submittedName>
</protein>
<accession>A0AAD4TFY2</accession>
<comment type="caution">
    <text evidence="1">The sequence shown here is derived from an EMBL/GenBank/DDBJ whole genome shotgun (WGS) entry which is preliminary data.</text>
</comment>
<proteinExistence type="predicted"/>
<sequence>MREDFLTDKEYFYLNNPVILNVHPPVIDHAHATYLNAFHDVHQLYGNFYDDDDNDYYSYVDAHETLILHSSDTVTDAAFGQAPASHTDHVTDSGKLRDISDIVETCHDTKVIYISGESINGVQPMVDAGDHDVVGADGGPRVIEPNSNPKEVDVVVITSSNDEA</sequence>